<proteinExistence type="predicted"/>
<dbReference type="EMBL" id="RDQH01000343">
    <property type="protein sequence ID" value="RXH69629.1"/>
    <property type="molecule type" value="Genomic_DNA"/>
</dbReference>
<sequence length="109" mass="11954">MENKPSSSMFQQVKKKNPLCPAMVPKPVDNARMVSNKATVVTTNKQQPFLLCITLYQLPTSDGSPNRSSSRAISPTIVSGNFPDEVRTLCGLKEMGLVMPCCIKPEEPE</sequence>
<organism evidence="1 2">
    <name type="scientific">Malus domestica</name>
    <name type="common">Apple</name>
    <name type="synonym">Pyrus malus</name>
    <dbReference type="NCBI Taxonomy" id="3750"/>
    <lineage>
        <taxon>Eukaryota</taxon>
        <taxon>Viridiplantae</taxon>
        <taxon>Streptophyta</taxon>
        <taxon>Embryophyta</taxon>
        <taxon>Tracheophyta</taxon>
        <taxon>Spermatophyta</taxon>
        <taxon>Magnoliopsida</taxon>
        <taxon>eudicotyledons</taxon>
        <taxon>Gunneridae</taxon>
        <taxon>Pentapetalae</taxon>
        <taxon>rosids</taxon>
        <taxon>fabids</taxon>
        <taxon>Rosales</taxon>
        <taxon>Rosaceae</taxon>
        <taxon>Amygdaloideae</taxon>
        <taxon>Maleae</taxon>
        <taxon>Malus</taxon>
    </lineage>
</organism>
<reference evidence="1 2" key="1">
    <citation type="submission" date="2018-10" db="EMBL/GenBank/DDBJ databases">
        <title>A high-quality apple genome assembly.</title>
        <authorList>
            <person name="Hu J."/>
        </authorList>
    </citation>
    <scope>NUCLEOTIDE SEQUENCE [LARGE SCALE GENOMIC DNA]</scope>
    <source>
        <strain evidence="2">cv. HFTH1</strain>
        <tissue evidence="1">Young leaf</tissue>
    </source>
</reference>
<evidence type="ECO:0000313" key="1">
    <source>
        <dbReference type="EMBL" id="RXH69629.1"/>
    </source>
</evidence>
<name>A0A498HF47_MALDO</name>
<evidence type="ECO:0000313" key="2">
    <source>
        <dbReference type="Proteomes" id="UP000290289"/>
    </source>
</evidence>
<dbReference type="Proteomes" id="UP000290289">
    <property type="component" value="Chromosome 17"/>
</dbReference>
<comment type="caution">
    <text evidence="1">The sequence shown here is derived from an EMBL/GenBank/DDBJ whole genome shotgun (WGS) entry which is preliminary data.</text>
</comment>
<dbReference type="AlphaFoldDB" id="A0A498HF47"/>
<protein>
    <submittedName>
        <fullName evidence="1">Uncharacterized protein</fullName>
    </submittedName>
</protein>
<keyword evidence="2" id="KW-1185">Reference proteome</keyword>
<gene>
    <name evidence="1" type="ORF">DVH24_037413</name>
</gene>
<accession>A0A498HF47</accession>